<evidence type="ECO:0000313" key="2">
    <source>
        <dbReference type="Proteomes" id="UP000236311"/>
    </source>
</evidence>
<sequence>MILVIWISKELRTNFPIEGESKNGKELESRWPAQGTYRLLGTE</sequence>
<organism evidence="1 2">
    <name type="scientific">Acetatifactor muris</name>
    <dbReference type="NCBI Taxonomy" id="879566"/>
    <lineage>
        <taxon>Bacteria</taxon>
        <taxon>Bacillati</taxon>
        <taxon>Bacillota</taxon>
        <taxon>Clostridia</taxon>
        <taxon>Lachnospirales</taxon>
        <taxon>Lachnospiraceae</taxon>
        <taxon>Acetatifactor</taxon>
    </lineage>
</organism>
<reference evidence="1 2" key="1">
    <citation type="submission" date="2018-01" db="EMBL/GenBank/DDBJ databases">
        <authorList>
            <person name="Gaut B.S."/>
            <person name="Morton B.R."/>
            <person name="Clegg M.T."/>
            <person name="Duvall M.R."/>
        </authorList>
    </citation>
    <scope>NUCLEOTIDE SEQUENCE [LARGE SCALE GENOMIC DNA]</scope>
    <source>
        <strain evidence="1">GP69</strain>
    </source>
</reference>
<proteinExistence type="predicted"/>
<accession>A0A2K4ZEA7</accession>
<dbReference type="AlphaFoldDB" id="A0A2K4ZEA7"/>
<keyword evidence="2" id="KW-1185">Reference proteome</keyword>
<dbReference type="Proteomes" id="UP000236311">
    <property type="component" value="Unassembled WGS sequence"/>
</dbReference>
<protein>
    <submittedName>
        <fullName evidence="1">Uncharacterized protein</fullName>
    </submittedName>
</protein>
<evidence type="ECO:0000313" key="1">
    <source>
        <dbReference type="EMBL" id="SOY28796.1"/>
    </source>
</evidence>
<name>A0A2K4ZEA7_9FIRM</name>
<dbReference type="EMBL" id="OFSM01000006">
    <property type="protein sequence ID" value="SOY28796.1"/>
    <property type="molecule type" value="Genomic_DNA"/>
</dbReference>
<gene>
    <name evidence="1" type="ORF">AMURIS_01507</name>
</gene>